<dbReference type="EMBL" id="MU839059">
    <property type="protein sequence ID" value="KAK1761628.1"/>
    <property type="molecule type" value="Genomic_DNA"/>
</dbReference>
<dbReference type="Gene3D" id="3.50.50.60">
    <property type="entry name" value="FAD/NAD(P)-binding domain"/>
    <property type="match status" value="3"/>
</dbReference>
<dbReference type="GeneID" id="85313965"/>
<keyword evidence="4" id="KW-0560">Oxidoreductase</keyword>
<comment type="similarity">
    <text evidence="1">Belongs to the FAD-binding monooxygenase family.</text>
</comment>
<dbReference type="InterPro" id="IPR051209">
    <property type="entry name" value="FAD-bind_Monooxygenase_sf"/>
</dbReference>
<evidence type="ECO:0000256" key="3">
    <source>
        <dbReference type="ARBA" id="ARBA00022827"/>
    </source>
</evidence>
<comment type="caution">
    <text evidence="6">The sequence shown here is derived from an EMBL/GenBank/DDBJ whole genome shotgun (WGS) entry which is preliminary data.</text>
</comment>
<keyword evidence="7" id="KW-1185">Reference proteome</keyword>
<dbReference type="InterPro" id="IPR036188">
    <property type="entry name" value="FAD/NAD-bd_sf"/>
</dbReference>
<evidence type="ECO:0000256" key="5">
    <source>
        <dbReference type="SAM" id="MobiDB-lite"/>
    </source>
</evidence>
<gene>
    <name evidence="6" type="ORF">QBC33DRAFT_574781</name>
</gene>
<keyword evidence="3" id="KW-0274">FAD</keyword>
<evidence type="ECO:0000313" key="6">
    <source>
        <dbReference type="EMBL" id="KAK1761628.1"/>
    </source>
</evidence>
<reference evidence="6" key="1">
    <citation type="submission" date="2023-06" db="EMBL/GenBank/DDBJ databases">
        <title>Genome-scale phylogeny and comparative genomics of the fungal order Sordariales.</title>
        <authorList>
            <consortium name="Lawrence Berkeley National Laboratory"/>
            <person name="Hensen N."/>
            <person name="Bonometti L."/>
            <person name="Westerberg I."/>
            <person name="Brannstrom I.O."/>
            <person name="Guillou S."/>
            <person name="Cros-Aarteil S."/>
            <person name="Calhoun S."/>
            <person name="Haridas S."/>
            <person name="Kuo A."/>
            <person name="Mondo S."/>
            <person name="Pangilinan J."/>
            <person name="Riley R."/>
            <person name="Labutti K."/>
            <person name="Andreopoulos B."/>
            <person name="Lipzen A."/>
            <person name="Chen C."/>
            <person name="Yanf M."/>
            <person name="Daum C."/>
            <person name="Ng V."/>
            <person name="Clum A."/>
            <person name="Steindorff A."/>
            <person name="Ohm R."/>
            <person name="Martin F."/>
            <person name="Silar P."/>
            <person name="Natvig D."/>
            <person name="Lalanne C."/>
            <person name="Gautier V."/>
            <person name="Ament-Velasquez S.L."/>
            <person name="Kruys A."/>
            <person name="Hutchinson M.I."/>
            <person name="Powell A.J."/>
            <person name="Barry K."/>
            <person name="Miller A.N."/>
            <person name="Grigoriev I.V."/>
            <person name="Debuchy R."/>
            <person name="Gladieux P."/>
            <person name="Thoren M.H."/>
            <person name="Johannesson H."/>
        </authorList>
    </citation>
    <scope>NUCLEOTIDE SEQUENCE</scope>
    <source>
        <strain evidence="6">8032-3</strain>
    </source>
</reference>
<protein>
    <recommendedName>
        <fullName evidence="8">FAD/NAD(P)-binding domain-containing protein</fullName>
    </recommendedName>
</protein>
<dbReference type="AlphaFoldDB" id="A0AAJ0BQN2"/>
<accession>A0AAJ0BQN2</accession>
<evidence type="ECO:0000256" key="1">
    <source>
        <dbReference type="ARBA" id="ARBA00010139"/>
    </source>
</evidence>
<evidence type="ECO:0008006" key="8">
    <source>
        <dbReference type="Google" id="ProtNLM"/>
    </source>
</evidence>
<organism evidence="6 7">
    <name type="scientific">Phialemonium atrogriseum</name>
    <dbReference type="NCBI Taxonomy" id="1093897"/>
    <lineage>
        <taxon>Eukaryota</taxon>
        <taxon>Fungi</taxon>
        <taxon>Dikarya</taxon>
        <taxon>Ascomycota</taxon>
        <taxon>Pezizomycotina</taxon>
        <taxon>Sordariomycetes</taxon>
        <taxon>Sordariomycetidae</taxon>
        <taxon>Cephalothecales</taxon>
        <taxon>Cephalothecaceae</taxon>
        <taxon>Phialemonium</taxon>
    </lineage>
</organism>
<dbReference type="GO" id="GO:0050661">
    <property type="term" value="F:NADP binding"/>
    <property type="evidence" value="ECO:0007669"/>
    <property type="project" value="InterPro"/>
</dbReference>
<dbReference type="RefSeq" id="XP_060277841.1">
    <property type="nucleotide sequence ID" value="XM_060430778.1"/>
</dbReference>
<dbReference type="PANTHER" id="PTHR42877:SF7">
    <property type="entry name" value="FLAVIN-BINDING MONOOXYGENASE-RELATED"/>
    <property type="match status" value="1"/>
</dbReference>
<keyword evidence="2" id="KW-0285">Flavoprotein</keyword>
<dbReference type="GO" id="GO:0050660">
    <property type="term" value="F:flavin adenine dinucleotide binding"/>
    <property type="evidence" value="ECO:0007669"/>
    <property type="project" value="InterPro"/>
</dbReference>
<feature type="region of interest" description="Disordered" evidence="5">
    <location>
        <begin position="23"/>
        <end position="48"/>
    </location>
</feature>
<evidence type="ECO:0000256" key="4">
    <source>
        <dbReference type="ARBA" id="ARBA00023002"/>
    </source>
</evidence>
<evidence type="ECO:0000256" key="2">
    <source>
        <dbReference type="ARBA" id="ARBA00022630"/>
    </source>
</evidence>
<dbReference type="SUPFAM" id="SSF51905">
    <property type="entry name" value="FAD/NAD(P)-binding domain"/>
    <property type="match status" value="3"/>
</dbReference>
<sequence>MNGHSSTANNPVFEAYGLPGDITIGSNSKGPHPSSTHRPVQHPEWDKPGKTGYVVSHHMINEPPPARPRFKILMIGAGAAGIDLLHYAPKELAGLGVEIACYDKNPEIGGTWYENRYPGCACDVPSVGYTFPWKAYPRWTSFYSTSQEIWQYMKDIVDEEGMMKYITLNTTVVAARWDEQKSVWVVKLTQSSNSTGAKEWEEECDLLVNGAGFLNAWKWPEIPGLKTFKGALFHTANYQEGYDLTGKRVAVIGSGSSGVQVCADIYSEVGKLYTWVREPTWITAAFGQQFAGKDGRNFDYTEEQKVAFDVDRESYHRYKKMIENELNKRFRLVLRNTKESDEANAYAYKEMSTKLANKPEIRDAMIPDNFNVACRRPTPGNGYLDALVGEKTTVFTSNIQTITERGVVDSATGQEHEVDVIICATGFDTSYRPRFPITGLDPTITLAEKWADFPASYLGIGVDGFPNYFTYSGPFTPVAQGSILPIISMLTNHLMEMVRRMRTQHIRRLSPKPQAVADFVEHTQTFMPRTCWADPCASWFKQGTTDGPIVMWPGSRLSFFEALHHPNFEDYEVEYWSGNRWGFLGTGFVDFEFTGTRDLTWYLDVFSDKEQWKRGVPFDQDPDEFRDVSAGALPGTKILGRKSTEAPLEVLGTAPDAGH</sequence>
<feature type="compositionally biased region" description="Polar residues" evidence="5">
    <location>
        <begin position="24"/>
        <end position="38"/>
    </location>
</feature>
<name>A0AAJ0BQN2_9PEZI</name>
<evidence type="ECO:0000313" key="7">
    <source>
        <dbReference type="Proteomes" id="UP001244011"/>
    </source>
</evidence>
<dbReference type="PANTHER" id="PTHR42877">
    <property type="entry name" value="L-ORNITHINE N(5)-MONOOXYGENASE-RELATED"/>
    <property type="match status" value="1"/>
</dbReference>
<dbReference type="Proteomes" id="UP001244011">
    <property type="component" value="Unassembled WGS sequence"/>
</dbReference>
<dbReference type="InterPro" id="IPR020946">
    <property type="entry name" value="Flavin_mOase-like"/>
</dbReference>
<proteinExistence type="inferred from homology"/>
<dbReference type="Pfam" id="PF00743">
    <property type="entry name" value="FMO-like"/>
    <property type="match status" value="1"/>
</dbReference>
<dbReference type="GO" id="GO:0004499">
    <property type="term" value="F:N,N-dimethylaniline monooxygenase activity"/>
    <property type="evidence" value="ECO:0007669"/>
    <property type="project" value="InterPro"/>
</dbReference>